<accession>B1WRI3</accession>
<dbReference type="STRING" id="43989.cce_2484"/>
<gene>
    <name evidence="1" type="ordered locus">cce_2484</name>
</gene>
<name>B1WRI3_CROS5</name>
<reference evidence="1 2" key="1">
    <citation type="journal article" date="2008" name="Proc. Natl. Acad. Sci. U.S.A.">
        <title>The genome of Cyanothece 51142, a unicellular diazotrophic cyanobacterium important in the marine nitrogen cycle.</title>
        <authorList>
            <person name="Welsh E.A."/>
            <person name="Liberton M."/>
            <person name="Stoeckel J."/>
            <person name="Loh T."/>
            <person name="Elvitigala T."/>
            <person name="Wang C."/>
            <person name="Wollam A."/>
            <person name="Fulton R.S."/>
            <person name="Clifton S.W."/>
            <person name="Jacobs J.M."/>
            <person name="Aurora R."/>
            <person name="Ghosh B.K."/>
            <person name="Sherman L.A."/>
            <person name="Smith R.D."/>
            <person name="Wilson R.K."/>
            <person name="Pakrasi H.B."/>
        </authorList>
    </citation>
    <scope>NUCLEOTIDE SEQUENCE [LARGE SCALE GENOMIC DNA]</scope>
    <source>
        <strain evidence="2">ATCC 51142 / BH68</strain>
    </source>
</reference>
<proteinExistence type="predicted"/>
<dbReference type="HOGENOM" id="CLU_092370_1_0_3"/>
<evidence type="ECO:0000313" key="1">
    <source>
        <dbReference type="EMBL" id="ACB51832.1"/>
    </source>
</evidence>
<protein>
    <recommendedName>
        <fullName evidence="3">DUF2993 domain-containing protein</fullName>
    </recommendedName>
</protein>
<organism evidence="1 2">
    <name type="scientific">Crocosphaera subtropica (strain ATCC 51142 / BH68)</name>
    <name type="common">Cyanothece sp. (strain ATCC 51142)</name>
    <dbReference type="NCBI Taxonomy" id="43989"/>
    <lineage>
        <taxon>Bacteria</taxon>
        <taxon>Bacillati</taxon>
        <taxon>Cyanobacteriota</taxon>
        <taxon>Cyanophyceae</taxon>
        <taxon>Oscillatoriophycideae</taxon>
        <taxon>Chroococcales</taxon>
        <taxon>Aphanothecaceae</taxon>
        <taxon>Crocosphaera</taxon>
        <taxon>Crocosphaera subtropica</taxon>
    </lineage>
</organism>
<dbReference type="Proteomes" id="UP000001203">
    <property type="component" value="Chromosome circular"/>
</dbReference>
<dbReference type="AlphaFoldDB" id="B1WRI3"/>
<sequence length="262" mass="29310">MGLLFNFSYSHTPQFKPMFFKFDDLGEKTINKIAEVALSTKLDKRDKLVVKVKTDPNLLAKGTLESLVIDCQGLMVENALRMESINITLNTIAVSPFKALTGNIQLTQPSRGKACVLLTEKDITRVLDRAILRNRQHEIVIDEKVIKVRLQQVNCNLLDTGKILIEGTVKLKDTEDIKQVSLEIKPKICQAGNGVIVDDIEYLEEPHLSSILLNPILEEAKSILNLKNFKVDGFSLKVKEFNIKKGALQLQAEAGMTHFPTA</sequence>
<dbReference type="InterPro" id="IPR021373">
    <property type="entry name" value="DUF2993"/>
</dbReference>
<dbReference type="Pfam" id="PF11209">
    <property type="entry name" value="LmeA"/>
    <property type="match status" value="1"/>
</dbReference>
<evidence type="ECO:0000313" key="2">
    <source>
        <dbReference type="Proteomes" id="UP000001203"/>
    </source>
</evidence>
<keyword evidence="2" id="KW-1185">Reference proteome</keyword>
<evidence type="ECO:0008006" key="3">
    <source>
        <dbReference type="Google" id="ProtNLM"/>
    </source>
</evidence>
<dbReference type="KEGG" id="cyt:cce_2484"/>
<dbReference type="eggNOG" id="ENOG502Z830">
    <property type="taxonomic scope" value="Bacteria"/>
</dbReference>
<dbReference type="EMBL" id="CP000806">
    <property type="protein sequence ID" value="ACB51832.1"/>
    <property type="molecule type" value="Genomic_DNA"/>
</dbReference>